<accession>A0ACB6QUB7</accession>
<name>A0ACB6QUB7_9PLEO</name>
<organism evidence="1 2">
    <name type="scientific">Lindgomyces ingoldianus</name>
    <dbReference type="NCBI Taxonomy" id="673940"/>
    <lineage>
        <taxon>Eukaryota</taxon>
        <taxon>Fungi</taxon>
        <taxon>Dikarya</taxon>
        <taxon>Ascomycota</taxon>
        <taxon>Pezizomycotina</taxon>
        <taxon>Dothideomycetes</taxon>
        <taxon>Pleosporomycetidae</taxon>
        <taxon>Pleosporales</taxon>
        <taxon>Lindgomycetaceae</taxon>
        <taxon>Lindgomyces</taxon>
    </lineage>
</organism>
<sequence>MLQTFQRCFTQINASQELDQNQSKPKLIALGSQILKLRFKSCHSASMTLNPRELVHATSNNFLSVTHKSLPYFKAYIKVGSGAFSLKQINLRLIVFATQRFEVTVHESTESRQTFLIKLLPYFSFITRIVSQEYFKLSHTGRLAQAKNLINQTLNSPLMSSKMMIMLLKSTTSFTITCVDDDLSGSKSRIFQTA</sequence>
<evidence type="ECO:0000313" key="1">
    <source>
        <dbReference type="EMBL" id="KAF2470447.1"/>
    </source>
</evidence>
<proteinExistence type="predicted"/>
<protein>
    <submittedName>
        <fullName evidence="1">Uncharacterized protein</fullName>
    </submittedName>
</protein>
<evidence type="ECO:0000313" key="2">
    <source>
        <dbReference type="Proteomes" id="UP000799755"/>
    </source>
</evidence>
<reference evidence="1" key="1">
    <citation type="journal article" date="2020" name="Stud. Mycol.">
        <title>101 Dothideomycetes genomes: a test case for predicting lifestyles and emergence of pathogens.</title>
        <authorList>
            <person name="Haridas S."/>
            <person name="Albert R."/>
            <person name="Binder M."/>
            <person name="Bloem J."/>
            <person name="Labutti K."/>
            <person name="Salamov A."/>
            <person name="Andreopoulos B."/>
            <person name="Baker S."/>
            <person name="Barry K."/>
            <person name="Bills G."/>
            <person name="Bluhm B."/>
            <person name="Cannon C."/>
            <person name="Castanera R."/>
            <person name="Culley D."/>
            <person name="Daum C."/>
            <person name="Ezra D."/>
            <person name="Gonzalez J."/>
            <person name="Henrissat B."/>
            <person name="Kuo A."/>
            <person name="Liang C."/>
            <person name="Lipzen A."/>
            <person name="Lutzoni F."/>
            <person name="Magnuson J."/>
            <person name="Mondo S."/>
            <person name="Nolan M."/>
            <person name="Ohm R."/>
            <person name="Pangilinan J."/>
            <person name="Park H.-J."/>
            <person name="Ramirez L."/>
            <person name="Alfaro M."/>
            <person name="Sun H."/>
            <person name="Tritt A."/>
            <person name="Yoshinaga Y."/>
            <person name="Zwiers L.-H."/>
            <person name="Turgeon B."/>
            <person name="Goodwin S."/>
            <person name="Spatafora J."/>
            <person name="Crous P."/>
            <person name="Grigoriev I."/>
        </authorList>
    </citation>
    <scope>NUCLEOTIDE SEQUENCE</scope>
    <source>
        <strain evidence="1">ATCC 200398</strain>
    </source>
</reference>
<dbReference type="Proteomes" id="UP000799755">
    <property type="component" value="Unassembled WGS sequence"/>
</dbReference>
<keyword evidence="2" id="KW-1185">Reference proteome</keyword>
<gene>
    <name evidence="1" type="ORF">BDR25DRAFT_355551</name>
</gene>
<comment type="caution">
    <text evidence="1">The sequence shown here is derived from an EMBL/GenBank/DDBJ whole genome shotgun (WGS) entry which is preliminary data.</text>
</comment>
<dbReference type="EMBL" id="MU003508">
    <property type="protein sequence ID" value="KAF2470447.1"/>
    <property type="molecule type" value="Genomic_DNA"/>
</dbReference>